<proteinExistence type="predicted"/>
<accession>A0AAF3J4I8</accession>
<evidence type="ECO:0000256" key="1">
    <source>
        <dbReference type="SAM" id="SignalP"/>
    </source>
</evidence>
<evidence type="ECO:0000313" key="3">
    <source>
        <dbReference type="WBParaSite" id="MBELARI_LOCUS15710"/>
    </source>
</evidence>
<dbReference type="Proteomes" id="UP000887575">
    <property type="component" value="Unassembled WGS sequence"/>
</dbReference>
<dbReference type="AlphaFoldDB" id="A0AAF3J4I8"/>
<keyword evidence="1" id="KW-0732">Signal</keyword>
<reference evidence="3" key="1">
    <citation type="submission" date="2024-02" db="UniProtKB">
        <authorList>
            <consortium name="WormBaseParasite"/>
        </authorList>
    </citation>
    <scope>IDENTIFICATION</scope>
</reference>
<feature type="signal peptide" evidence="1">
    <location>
        <begin position="1"/>
        <end position="19"/>
    </location>
</feature>
<keyword evidence="2" id="KW-1185">Reference proteome</keyword>
<feature type="chain" id="PRO_5042291644" evidence="1">
    <location>
        <begin position="20"/>
        <end position="290"/>
    </location>
</feature>
<name>A0AAF3J4I8_9BILA</name>
<sequence length="290" mass="32658">MRWCLFSVCVLLLSGVIQAQNHPQSQGGTQYQSDCNYVTLVKCFIDILDEWAWTLYELRANVVTITPDQCTHLTRLDRCVKDNIPEGSLKQLGIDEDKHKHQCRHDEVVEASETVSDLLTHRKKAGSFLKSYYLLTYACSEEGQSILREHRECLKLEGINDMTLKAGTYLTTKFLDQPHDESCERIQEQLDEYMQSTGNLCKKKAAANLMCKSLIGMFKGMHADALEACDLKCNLAHIQEEAPNSNDVPETVPEQVATDSDAQTRRGGSSSTLPISQMFAFLGAFLLLNR</sequence>
<evidence type="ECO:0000313" key="2">
    <source>
        <dbReference type="Proteomes" id="UP000887575"/>
    </source>
</evidence>
<organism evidence="2 3">
    <name type="scientific">Mesorhabditis belari</name>
    <dbReference type="NCBI Taxonomy" id="2138241"/>
    <lineage>
        <taxon>Eukaryota</taxon>
        <taxon>Metazoa</taxon>
        <taxon>Ecdysozoa</taxon>
        <taxon>Nematoda</taxon>
        <taxon>Chromadorea</taxon>
        <taxon>Rhabditida</taxon>
        <taxon>Rhabditina</taxon>
        <taxon>Rhabditomorpha</taxon>
        <taxon>Rhabditoidea</taxon>
        <taxon>Rhabditidae</taxon>
        <taxon>Mesorhabditinae</taxon>
        <taxon>Mesorhabditis</taxon>
    </lineage>
</organism>
<protein>
    <submittedName>
        <fullName evidence="3">Secreted protein</fullName>
    </submittedName>
</protein>
<dbReference type="WBParaSite" id="MBELARI_LOCUS15710">
    <property type="protein sequence ID" value="MBELARI_LOCUS15710"/>
    <property type="gene ID" value="MBELARI_LOCUS15710"/>
</dbReference>